<feature type="region of interest" description="Disordered" evidence="4">
    <location>
        <begin position="1"/>
        <end position="64"/>
    </location>
</feature>
<accession>A0A8D8YZH1</accession>
<keyword evidence="3 6" id="KW-0675">Receptor</keyword>
<evidence type="ECO:0000256" key="4">
    <source>
        <dbReference type="SAM" id="MobiDB-lite"/>
    </source>
</evidence>
<sequence>MGISPLRYHCPSPLSLEQHSKRHQPSPVDEDDEDSIDVTNEDPSPPSSSQLTPPSSHLTTPTLPSIFEPLGGGGVCPPGGATPPVYLTRHESVYETSARLLFMAVKWAKNLPSFAALPFRDQVILLEESWAELFLLNAIQWSLPLLESPPLFNASEHVATVPNGKASQTAADVRVLNGVLQRFRLVAVDPAEFACLKAVVLFKSETRGLKDSLQVENLQDQAQVMLSQHVRNHHPTQPARFGRLLLMTSQTRNIPAARVQHIFFAKTVANTSMEKLLCDMYKN</sequence>
<dbReference type="SMART" id="SM00430">
    <property type="entry name" value="HOLI"/>
    <property type="match status" value="1"/>
</dbReference>
<dbReference type="SUPFAM" id="SSF48508">
    <property type="entry name" value="Nuclear receptor ligand-binding domain"/>
    <property type="match status" value="1"/>
</dbReference>
<keyword evidence="2" id="KW-0804">Transcription</keyword>
<evidence type="ECO:0000256" key="2">
    <source>
        <dbReference type="ARBA" id="ARBA00023163"/>
    </source>
</evidence>
<dbReference type="EMBL" id="HBUF01405421">
    <property type="protein sequence ID" value="CAG6737943.1"/>
    <property type="molecule type" value="Transcribed_RNA"/>
</dbReference>
<evidence type="ECO:0000256" key="1">
    <source>
        <dbReference type="ARBA" id="ARBA00023015"/>
    </source>
</evidence>
<reference evidence="6" key="1">
    <citation type="submission" date="2021-05" db="EMBL/GenBank/DDBJ databases">
        <authorList>
            <person name="Alioto T."/>
            <person name="Alioto T."/>
            <person name="Gomez Garrido J."/>
        </authorList>
    </citation>
    <scope>NUCLEOTIDE SEQUENCE</scope>
</reference>
<keyword evidence="1" id="KW-0805">Transcription regulation</keyword>
<name>A0A8D8YZH1_9HEMI</name>
<feature type="domain" description="NR LBD" evidence="5">
    <location>
        <begin position="24"/>
        <end position="283"/>
    </location>
</feature>
<dbReference type="PANTHER" id="PTHR24083">
    <property type="entry name" value="NUCLEAR HORMONE RECEPTOR"/>
    <property type="match status" value="1"/>
</dbReference>
<proteinExistence type="predicted"/>
<protein>
    <submittedName>
        <fullName evidence="6">Photoreceptor-specific nuclear receptor</fullName>
    </submittedName>
</protein>
<dbReference type="Gene3D" id="1.10.565.10">
    <property type="entry name" value="Retinoid X Receptor"/>
    <property type="match status" value="1"/>
</dbReference>
<dbReference type="InterPro" id="IPR000536">
    <property type="entry name" value="Nucl_hrmn_rcpt_lig-bd"/>
</dbReference>
<feature type="compositionally biased region" description="Acidic residues" evidence="4">
    <location>
        <begin position="28"/>
        <end position="40"/>
    </location>
</feature>
<dbReference type="InterPro" id="IPR035500">
    <property type="entry name" value="NHR-like_dom_sf"/>
</dbReference>
<organism evidence="6">
    <name type="scientific">Cacopsylla melanoneura</name>
    <dbReference type="NCBI Taxonomy" id="428564"/>
    <lineage>
        <taxon>Eukaryota</taxon>
        <taxon>Metazoa</taxon>
        <taxon>Ecdysozoa</taxon>
        <taxon>Arthropoda</taxon>
        <taxon>Hexapoda</taxon>
        <taxon>Insecta</taxon>
        <taxon>Pterygota</taxon>
        <taxon>Neoptera</taxon>
        <taxon>Paraneoptera</taxon>
        <taxon>Hemiptera</taxon>
        <taxon>Sternorrhyncha</taxon>
        <taxon>Psylloidea</taxon>
        <taxon>Psyllidae</taxon>
        <taxon>Psyllinae</taxon>
        <taxon>Cacopsylla</taxon>
    </lineage>
</organism>
<feature type="compositionally biased region" description="Low complexity" evidence="4">
    <location>
        <begin position="47"/>
        <end position="64"/>
    </location>
</feature>
<evidence type="ECO:0000259" key="5">
    <source>
        <dbReference type="PROSITE" id="PS51843"/>
    </source>
</evidence>
<dbReference type="PROSITE" id="PS51843">
    <property type="entry name" value="NR_LBD"/>
    <property type="match status" value="1"/>
</dbReference>
<dbReference type="CDD" id="cd06950">
    <property type="entry name" value="NR_LBD_Tlx_PNR_like"/>
    <property type="match status" value="1"/>
</dbReference>
<evidence type="ECO:0000256" key="3">
    <source>
        <dbReference type="ARBA" id="ARBA00023170"/>
    </source>
</evidence>
<dbReference type="FunFam" id="1.10.565.10:FF:000022">
    <property type="entry name" value="Nuclear receptor subfamily 2 group E member 3"/>
    <property type="match status" value="1"/>
</dbReference>
<evidence type="ECO:0000313" key="6">
    <source>
        <dbReference type="EMBL" id="CAG6737943.1"/>
    </source>
</evidence>
<dbReference type="PRINTS" id="PR00398">
    <property type="entry name" value="STRDHORMONER"/>
</dbReference>
<dbReference type="Pfam" id="PF00104">
    <property type="entry name" value="Hormone_recep"/>
    <property type="match status" value="1"/>
</dbReference>
<dbReference type="InterPro" id="IPR050274">
    <property type="entry name" value="Nuclear_hormone_rcpt_NR2"/>
</dbReference>
<dbReference type="AlphaFoldDB" id="A0A8D8YZH1"/>
<dbReference type="InterPro" id="IPR001723">
    <property type="entry name" value="Nuclear_hrmn_rcpt"/>
</dbReference>